<comment type="caution">
    <text evidence="1">The sequence shown here is derived from an EMBL/GenBank/DDBJ whole genome shotgun (WGS) entry which is preliminary data.</text>
</comment>
<proteinExistence type="predicted"/>
<dbReference type="Proteomes" id="UP000620124">
    <property type="component" value="Unassembled WGS sequence"/>
</dbReference>
<sequence length="264" mass="29146">MIISVGGDQPDTYNVSYDIGWMLDAVTTKDLHALVIDFAPRKRALLAKYLTRDLAVPRNQVTHLRGPDATHITGALQSLEKNTDIRRGSSIIIYISWPSDEPSTPTRIGNPTTGLEYSTFFSLVQQISAQKGENVTVILDTNPPPMDTNAEATSNQQPHVLLTACLPKQYAQYDVNGGVFTQALIRSMKTCNAEELERLTWDRIVDKSADALATQKGIRPQIPECTGTFKNRAIFNGIFGGKVNRPQKERENCLISISVKPSST</sequence>
<reference evidence="1" key="1">
    <citation type="submission" date="2020-05" db="EMBL/GenBank/DDBJ databases">
        <title>Mycena genomes resolve the evolution of fungal bioluminescence.</title>
        <authorList>
            <person name="Tsai I.J."/>
        </authorList>
    </citation>
    <scope>NUCLEOTIDE SEQUENCE</scope>
    <source>
        <strain evidence="1">CCC161011</strain>
    </source>
</reference>
<protein>
    <submittedName>
        <fullName evidence="1">Mycorrhiza-upregulated peptidase C14</fullName>
    </submittedName>
</protein>
<accession>A0A8H6YG14</accession>
<dbReference type="EMBL" id="JACAZI010000006">
    <property type="protein sequence ID" value="KAF7358036.1"/>
    <property type="molecule type" value="Genomic_DNA"/>
</dbReference>
<name>A0A8H6YG14_9AGAR</name>
<dbReference type="AlphaFoldDB" id="A0A8H6YG14"/>
<organism evidence="1 2">
    <name type="scientific">Mycena venus</name>
    <dbReference type="NCBI Taxonomy" id="2733690"/>
    <lineage>
        <taxon>Eukaryota</taxon>
        <taxon>Fungi</taxon>
        <taxon>Dikarya</taxon>
        <taxon>Basidiomycota</taxon>
        <taxon>Agaricomycotina</taxon>
        <taxon>Agaricomycetes</taxon>
        <taxon>Agaricomycetidae</taxon>
        <taxon>Agaricales</taxon>
        <taxon>Marasmiineae</taxon>
        <taxon>Mycenaceae</taxon>
        <taxon>Mycena</taxon>
    </lineage>
</organism>
<gene>
    <name evidence="1" type="ORF">MVEN_00850800</name>
</gene>
<dbReference type="Gene3D" id="3.40.50.1460">
    <property type="match status" value="1"/>
</dbReference>
<evidence type="ECO:0000313" key="1">
    <source>
        <dbReference type="EMBL" id="KAF7358036.1"/>
    </source>
</evidence>
<evidence type="ECO:0000313" key="2">
    <source>
        <dbReference type="Proteomes" id="UP000620124"/>
    </source>
</evidence>
<keyword evidence="2" id="KW-1185">Reference proteome</keyword>